<keyword evidence="3" id="KW-1185">Reference proteome</keyword>
<feature type="region of interest" description="Disordered" evidence="1">
    <location>
        <begin position="19"/>
        <end position="119"/>
    </location>
</feature>
<feature type="region of interest" description="Disordered" evidence="1">
    <location>
        <begin position="443"/>
        <end position="462"/>
    </location>
</feature>
<dbReference type="HOGENOM" id="CLU_268436_0_0_1"/>
<dbReference type="InterPro" id="IPR002765">
    <property type="entry name" value="UPF0145_YbjQ-like"/>
</dbReference>
<feature type="compositionally biased region" description="Low complexity" evidence="1">
    <location>
        <begin position="774"/>
        <end position="785"/>
    </location>
</feature>
<feature type="compositionally biased region" description="Low complexity" evidence="1">
    <location>
        <begin position="975"/>
        <end position="988"/>
    </location>
</feature>
<dbReference type="RefSeq" id="XP_007405466.1">
    <property type="nucleotide sequence ID" value="XM_007405404.1"/>
</dbReference>
<feature type="region of interest" description="Disordered" evidence="1">
    <location>
        <begin position="709"/>
        <end position="1173"/>
    </location>
</feature>
<feature type="compositionally biased region" description="Low complexity" evidence="1">
    <location>
        <begin position="1012"/>
        <end position="1059"/>
    </location>
</feature>
<protein>
    <submittedName>
        <fullName evidence="2">Uncharacterized protein</fullName>
    </submittedName>
</protein>
<organism evidence="3">
    <name type="scientific">Melampsora larici-populina (strain 98AG31 / pathotype 3-4-7)</name>
    <name type="common">Poplar leaf rust fungus</name>
    <dbReference type="NCBI Taxonomy" id="747676"/>
    <lineage>
        <taxon>Eukaryota</taxon>
        <taxon>Fungi</taxon>
        <taxon>Dikarya</taxon>
        <taxon>Basidiomycota</taxon>
        <taxon>Pucciniomycotina</taxon>
        <taxon>Pucciniomycetes</taxon>
        <taxon>Pucciniales</taxon>
        <taxon>Melampsoraceae</taxon>
        <taxon>Melampsora</taxon>
    </lineage>
</organism>
<evidence type="ECO:0000256" key="1">
    <source>
        <dbReference type="SAM" id="MobiDB-lite"/>
    </source>
</evidence>
<feature type="compositionally biased region" description="Basic and acidic residues" evidence="1">
    <location>
        <begin position="1097"/>
        <end position="1111"/>
    </location>
</feature>
<feature type="compositionally biased region" description="Basic and acidic residues" evidence="1">
    <location>
        <begin position="947"/>
        <end position="961"/>
    </location>
</feature>
<feature type="region of interest" description="Disordered" evidence="1">
    <location>
        <begin position="521"/>
        <end position="563"/>
    </location>
</feature>
<sequence length="1223" mass="135435">MPLSSKLNLEVGCKTWRFNHEDQSTAGGPPKRGGQFQSPSRPRPTARQSLSHDRQPPPDATVVSDPRPTSEQKRAPSETSRREREAMEAEKARIEEMAHRAAAEQQRIEEMAQRAAAEQQRIEEMAQAACLEKNRLEEMRQRAAEEEAFRLEQQQLIDDEKKRMLYEADQRLQQLREQVAAVEEKHRAELAHWEERERRATLLEIEAEARAKARDEAEEAKALERNRALELERVAGIERARNDAIEQYRRVQEEVRRTQDEARRVQEEELRKELDEARKKFAEEKAALEADHQAKMAQIKEMQLESQKTGEDLKEQMATFNGCSWLLTFSSHLANITFILLARNLKLQELQVMRNISSVAGGGYLSSDPSVTKSAPAAANTISLDGPIPDDLPPADREKWVRHRRENLKRTIMEGVGLTHGQSHPDEWRPSGRLPGRVIGLSSTSQWGTPAPRYPTNSTGHNALRTPFVPGSSVMHLEPSHRMGPVHQTSQYPKHSSSGGASAMAGTPYLNYGPPPGSSMGWGAPHGRSARSAAGNLRPYGNPGVSEPNGPRHYSASGQGQQPEEDNEQFCVVFTYLYICAVLTDSFSRATLTVQVIPGFEYERIFGEVFGSTLRDIPNIPPAHQMTVEAQQILRESAMIQRRLAVNDLIQRAKVMGANGAIGLGFHTNPISQTCCEVVATATAVRLVACDKMAVLPSNVEHATRIAHENERSGYQPPNAGMNGKQNDQDGQKKKNKGKGKNGGENQSSTDQDQSESTHDRTQNEGGKNKKGNKQQQKQSKNNDNADSGWGNTNTNADSNDWNSNAWGCGDMGDSNANDDCEEESSQQDAWGSSWQDNQGKGGGQKGGEKNMSKKEKKNQARASQNQQVDEDRGRNGGNGGGGGTWDEPDQGWGNNNAGNSNGRNNGKNNNSNNYNNGNNNNSNSWNNSNNSNSNGYDNGNNSNWNERNDEACNQRSDMKRQQNSSGDGDWNAESSQSNNNSQQWNDNRNQKQGNKNYDSSCNSQSGSGQRNNNNNKNNNNNNNNNNDGQQRNGKSNQNWNGNQSNCRNQNNGNGNSQQDDGDGDAWGTNNSWGGNNNQKTNGQDSWQQNECDNEDSNGKKKDKQNQEGKKGKAGKGAPSQAEIARRKEEAQRNKANNDKNGQKQNKKGKQPPPPPEDDDDDDDDADDGMMGGAFEFANYQPSILYPTYALVWLTALAGIKASHSIIHAKNLVTHFYSRGTCS</sequence>
<feature type="compositionally biased region" description="Gly residues" evidence="1">
    <location>
        <begin position="876"/>
        <end position="885"/>
    </location>
</feature>
<dbReference type="EMBL" id="GL883093">
    <property type="protein sequence ID" value="EGG10864.1"/>
    <property type="molecule type" value="Genomic_DNA"/>
</dbReference>
<accession>F4R8T4</accession>
<dbReference type="GeneID" id="18936162"/>
<proteinExistence type="predicted"/>
<dbReference type="InParanoid" id="F4R8T4"/>
<dbReference type="Gene3D" id="3.30.110.70">
    <property type="entry name" value="Hypothetical protein apc22750. Chain B"/>
    <property type="match status" value="1"/>
</dbReference>
<feature type="compositionally biased region" description="Polar residues" evidence="1">
    <location>
        <begin position="790"/>
        <end position="806"/>
    </location>
</feature>
<dbReference type="SUPFAM" id="SSF117782">
    <property type="entry name" value="YbjQ-like"/>
    <property type="match status" value="1"/>
</dbReference>
<gene>
    <name evidence="2" type="ORF">MELLADRAFT_92211</name>
</gene>
<feature type="compositionally biased region" description="Low complexity" evidence="1">
    <location>
        <begin position="892"/>
        <end position="946"/>
    </location>
</feature>
<dbReference type="Proteomes" id="UP000001072">
    <property type="component" value="Unassembled WGS sequence"/>
</dbReference>
<dbReference type="KEGG" id="mlr:MELLADRAFT_92211"/>
<feature type="compositionally biased region" description="Acidic residues" evidence="1">
    <location>
        <begin position="817"/>
        <end position="826"/>
    </location>
</feature>
<reference evidence="3" key="1">
    <citation type="journal article" date="2011" name="Proc. Natl. Acad. Sci. U.S.A.">
        <title>Obligate biotrophy features unraveled by the genomic analysis of rust fungi.</title>
        <authorList>
            <person name="Duplessis S."/>
            <person name="Cuomo C.A."/>
            <person name="Lin Y.-C."/>
            <person name="Aerts A."/>
            <person name="Tisserant E."/>
            <person name="Veneault-Fourrey C."/>
            <person name="Joly D.L."/>
            <person name="Hacquard S."/>
            <person name="Amselem J."/>
            <person name="Cantarel B.L."/>
            <person name="Chiu R."/>
            <person name="Coutinho P.M."/>
            <person name="Feau N."/>
            <person name="Field M."/>
            <person name="Frey P."/>
            <person name="Gelhaye E."/>
            <person name="Goldberg J."/>
            <person name="Grabherr M.G."/>
            <person name="Kodira C.D."/>
            <person name="Kohler A."/>
            <person name="Kuees U."/>
            <person name="Lindquist E.A."/>
            <person name="Lucas S.M."/>
            <person name="Mago R."/>
            <person name="Mauceli E."/>
            <person name="Morin E."/>
            <person name="Murat C."/>
            <person name="Pangilinan J.L."/>
            <person name="Park R."/>
            <person name="Pearson M."/>
            <person name="Quesneville H."/>
            <person name="Rouhier N."/>
            <person name="Sakthikumar S."/>
            <person name="Salamov A.A."/>
            <person name="Schmutz J."/>
            <person name="Selles B."/>
            <person name="Shapiro H."/>
            <person name="Tanguay P."/>
            <person name="Tuskan G.A."/>
            <person name="Henrissat B."/>
            <person name="Van de Peer Y."/>
            <person name="Rouze P."/>
            <person name="Ellis J.G."/>
            <person name="Dodds P.N."/>
            <person name="Schein J.E."/>
            <person name="Zhong S."/>
            <person name="Hamelin R.C."/>
            <person name="Grigoriev I.V."/>
            <person name="Szabo L.J."/>
            <person name="Martin F."/>
        </authorList>
    </citation>
    <scope>NUCLEOTIDE SEQUENCE [LARGE SCALE GENOMIC DNA]</scope>
    <source>
        <strain evidence="3">98AG31 / pathotype 3-4-7</strain>
    </source>
</reference>
<feature type="compositionally biased region" description="Basic and acidic residues" evidence="1">
    <location>
        <begin position="1124"/>
        <end position="1142"/>
    </location>
</feature>
<dbReference type="VEuPathDB" id="FungiDB:MELLADRAFT_92211"/>
<dbReference type="STRING" id="747676.F4R8T4"/>
<feature type="compositionally biased region" description="Acidic residues" evidence="1">
    <location>
        <begin position="1156"/>
        <end position="1168"/>
    </location>
</feature>
<dbReference type="eggNOG" id="ENOG502QSSK">
    <property type="taxonomic scope" value="Eukaryota"/>
</dbReference>
<name>F4R8T4_MELLP</name>
<feature type="compositionally biased region" description="Polar residues" evidence="1">
    <location>
        <begin position="992"/>
        <end position="1011"/>
    </location>
</feature>
<feature type="compositionally biased region" description="Polar residues" evidence="1">
    <location>
        <begin position="827"/>
        <end position="838"/>
    </location>
</feature>
<dbReference type="InterPro" id="IPR035439">
    <property type="entry name" value="UPF0145_dom_sf"/>
</dbReference>
<feature type="compositionally biased region" description="Basic and acidic residues" evidence="1">
    <location>
        <begin position="68"/>
        <end position="112"/>
    </location>
</feature>
<dbReference type="OrthoDB" id="2507808at2759"/>
<evidence type="ECO:0000313" key="2">
    <source>
        <dbReference type="EMBL" id="EGG10864.1"/>
    </source>
</evidence>
<dbReference type="AlphaFoldDB" id="F4R8T4"/>
<feature type="compositionally biased region" description="Low complexity" evidence="1">
    <location>
        <begin position="1067"/>
        <end position="1082"/>
    </location>
</feature>
<evidence type="ECO:0000313" key="3">
    <source>
        <dbReference type="Proteomes" id="UP000001072"/>
    </source>
</evidence>
<feature type="region of interest" description="Disordered" evidence="1">
    <location>
        <begin position="481"/>
        <end position="503"/>
    </location>
</feature>
<dbReference type="Pfam" id="PF01906">
    <property type="entry name" value="YbjQ_1"/>
    <property type="match status" value="1"/>
</dbReference>